<feature type="region of interest" description="Disordered" evidence="1">
    <location>
        <begin position="69"/>
        <end position="101"/>
    </location>
</feature>
<dbReference type="InterPro" id="IPR019327">
    <property type="entry name" value="WKF"/>
</dbReference>
<evidence type="ECO:0000313" key="5">
    <source>
        <dbReference type="RefSeq" id="XP_022249979.1"/>
    </source>
</evidence>
<dbReference type="GeneID" id="106466291"/>
<name>A0ABM1T275_LIMPO</name>
<gene>
    <name evidence="4 5 6 7" type="primary">LOC106466291</name>
</gene>
<dbReference type="PANTHER" id="PTHR22306">
    <property type="entry name" value="CHROMOSOME 7 OPEN READING FRAME 50"/>
    <property type="match status" value="1"/>
</dbReference>
<reference evidence="4 5" key="1">
    <citation type="submission" date="2025-05" db="UniProtKB">
        <authorList>
            <consortium name="RefSeq"/>
        </authorList>
    </citation>
    <scope>IDENTIFICATION</scope>
    <source>
        <tissue evidence="4 5">Muscle</tissue>
    </source>
</reference>
<accession>A0ABM1T275</accession>
<organism evidence="3 7">
    <name type="scientific">Limulus polyphemus</name>
    <name type="common">Atlantic horseshoe crab</name>
    <dbReference type="NCBI Taxonomy" id="6850"/>
    <lineage>
        <taxon>Eukaryota</taxon>
        <taxon>Metazoa</taxon>
        <taxon>Ecdysozoa</taxon>
        <taxon>Arthropoda</taxon>
        <taxon>Chelicerata</taxon>
        <taxon>Merostomata</taxon>
        <taxon>Xiphosura</taxon>
        <taxon>Limulidae</taxon>
        <taxon>Limulus</taxon>
    </lineage>
</organism>
<proteinExistence type="predicted"/>
<evidence type="ECO:0000313" key="7">
    <source>
        <dbReference type="RefSeq" id="XP_022249981.1"/>
    </source>
</evidence>
<dbReference type="RefSeq" id="XP_022249980.1">
    <property type="nucleotide sequence ID" value="XM_022394272.1"/>
</dbReference>
<dbReference type="Proteomes" id="UP000694941">
    <property type="component" value="Unplaced"/>
</dbReference>
<evidence type="ECO:0000313" key="6">
    <source>
        <dbReference type="RefSeq" id="XP_022249980.1"/>
    </source>
</evidence>
<evidence type="ECO:0000313" key="4">
    <source>
        <dbReference type="RefSeq" id="XP_013782013.1"/>
    </source>
</evidence>
<feature type="compositionally biased region" description="Basic residues" evidence="1">
    <location>
        <begin position="80"/>
        <end position="96"/>
    </location>
</feature>
<dbReference type="Pfam" id="PF10180">
    <property type="entry name" value="WKF"/>
    <property type="match status" value="1"/>
</dbReference>
<feature type="compositionally biased region" description="Basic and acidic residues" evidence="1">
    <location>
        <begin position="69"/>
        <end position="79"/>
    </location>
</feature>
<evidence type="ECO:0000313" key="3">
    <source>
        <dbReference type="Proteomes" id="UP000694941"/>
    </source>
</evidence>
<dbReference type="RefSeq" id="XP_022249979.1">
    <property type="nucleotide sequence ID" value="XM_022394271.1"/>
</dbReference>
<evidence type="ECO:0000259" key="2">
    <source>
        <dbReference type="Pfam" id="PF10180"/>
    </source>
</evidence>
<dbReference type="RefSeq" id="XP_022249981.1">
    <property type="nucleotide sequence ID" value="XM_022394273.1"/>
</dbReference>
<sequence>MQKEGISKKHKQKSKKKAAKESKTSVLEKAHKYVEATITSVEDKSGQYENKRKLETDFGEGEEVVFKRKATEADKERKREKSRLKRQKKKEQKAKKHSEETGAKAKENALLYLKLWHTDRHNWSFKKIQQIWLLKNLYQTEQISDDEFEILLEYLVGLKGAARERLVEEAEKLIRTWEIQLQTENPGSDDERIGLNDRARSFTDLCIGEKVTESGYNRARMIIQMLE</sequence>
<evidence type="ECO:0000256" key="1">
    <source>
        <dbReference type="SAM" id="MobiDB-lite"/>
    </source>
</evidence>
<feature type="compositionally biased region" description="Basic residues" evidence="1">
    <location>
        <begin position="8"/>
        <end position="18"/>
    </location>
</feature>
<dbReference type="RefSeq" id="XP_013782013.1">
    <property type="nucleotide sequence ID" value="XM_013926559.2"/>
</dbReference>
<keyword evidence="3" id="KW-1185">Reference proteome</keyword>
<dbReference type="PANTHER" id="PTHR22306:SF2">
    <property type="entry name" value="CHROMOSOME 7 OPEN READING FRAME 50"/>
    <property type="match status" value="1"/>
</dbReference>
<feature type="domain" description="WKF" evidence="2">
    <location>
        <begin position="112"/>
        <end position="172"/>
    </location>
</feature>
<protein>
    <submittedName>
        <fullName evidence="4 5">Uncharacterized protein C7orf50 homolog</fullName>
    </submittedName>
</protein>
<feature type="region of interest" description="Disordered" evidence="1">
    <location>
        <begin position="1"/>
        <end position="26"/>
    </location>
</feature>